<dbReference type="AlphaFoldDB" id="A0AAE9YD16"/>
<feature type="transmembrane region" description="Helical" evidence="1">
    <location>
        <begin position="345"/>
        <end position="365"/>
    </location>
</feature>
<feature type="transmembrane region" description="Helical" evidence="1">
    <location>
        <begin position="30"/>
        <end position="50"/>
    </location>
</feature>
<evidence type="ECO:0000259" key="2">
    <source>
        <dbReference type="Pfam" id="PF01757"/>
    </source>
</evidence>
<feature type="transmembrane region" description="Helical" evidence="1">
    <location>
        <begin position="70"/>
        <end position="93"/>
    </location>
</feature>
<keyword evidence="4" id="KW-1185">Reference proteome</keyword>
<dbReference type="RefSeq" id="WP_272738334.1">
    <property type="nucleotide sequence ID" value="NZ_CP116942.1"/>
</dbReference>
<evidence type="ECO:0000313" key="3">
    <source>
        <dbReference type="EMBL" id="WCO68819.1"/>
    </source>
</evidence>
<dbReference type="EMBL" id="CP116942">
    <property type="protein sequence ID" value="WCO68819.1"/>
    <property type="molecule type" value="Genomic_DNA"/>
</dbReference>
<protein>
    <recommendedName>
        <fullName evidence="2">Acyltransferase 3 domain-containing protein</fullName>
    </recommendedName>
</protein>
<keyword evidence="1" id="KW-0812">Transmembrane</keyword>
<name>A0AAE9YD16_9ACTN</name>
<dbReference type="KEGG" id="ima:PO878_08780"/>
<gene>
    <name evidence="3" type="ORF">PO878_08780</name>
</gene>
<evidence type="ECO:0000256" key="1">
    <source>
        <dbReference type="SAM" id="Phobius"/>
    </source>
</evidence>
<reference evidence="3" key="1">
    <citation type="submission" date="2023-01" db="EMBL/GenBank/DDBJ databases">
        <title>The diversity of Class Acidimicrobiia in South China Sea sediment environments and the proposal of Iamia marina sp. nov., a novel species of the genus Iamia.</title>
        <authorList>
            <person name="He Y."/>
            <person name="Tian X."/>
        </authorList>
    </citation>
    <scope>NUCLEOTIDE SEQUENCE</scope>
    <source>
        <strain evidence="3">DSM 19957</strain>
    </source>
</reference>
<proteinExistence type="predicted"/>
<keyword evidence="1" id="KW-1133">Transmembrane helix</keyword>
<feature type="transmembrane region" description="Helical" evidence="1">
    <location>
        <begin position="203"/>
        <end position="220"/>
    </location>
</feature>
<dbReference type="Pfam" id="PF01757">
    <property type="entry name" value="Acyl_transf_3"/>
    <property type="match status" value="1"/>
</dbReference>
<accession>A0AAE9YD16</accession>
<dbReference type="Proteomes" id="UP001216390">
    <property type="component" value="Chromosome"/>
</dbReference>
<sequence length="437" mass="45648">MPSPTGSAAPLSASDVAAATPTDRNRAVDLYRAAAMAVVAVGHWLLMVVVVADGELDGGNLLDGSPGYGWLTWVGQVMPLFFFVGGFASATSLRSAERRGVRPADWIATRLHRMATPAAALAATWAVALVVGAALGGFGVVALGAAGAAIPLWFLANYTIDTALAPFTFRWFRSHPGRLVAVLALLFGVAEAARFAGVPLVPQVSWVVGWLIFQVAGFAWQDGRLPTGRRLAALAAGLWALALAAVTLGPWPGTMLHHAGLDHSPTHPPSTALLLFGFAYSATAAALAPAVTRWLERSARAWRVTIAANGVAMSVYLWHMTAAVLVAGVAHATGLLPTAEPGTTAWWWTKGPFLLANLAVLVPIVRRVAPVEQRALLGGTRRCRWGTPSMLAAAALLSLGIKAWSSPQPAVLVAGLVTTLVVWRGALARHEAPVPAS</sequence>
<dbReference type="GO" id="GO:0016747">
    <property type="term" value="F:acyltransferase activity, transferring groups other than amino-acyl groups"/>
    <property type="evidence" value="ECO:0007669"/>
    <property type="project" value="InterPro"/>
</dbReference>
<feature type="transmembrane region" description="Helical" evidence="1">
    <location>
        <begin position="316"/>
        <end position="339"/>
    </location>
</feature>
<feature type="transmembrane region" description="Helical" evidence="1">
    <location>
        <begin position="179"/>
        <end position="197"/>
    </location>
</feature>
<feature type="domain" description="Acyltransferase 3" evidence="2">
    <location>
        <begin position="26"/>
        <end position="350"/>
    </location>
</feature>
<organism evidence="3 4">
    <name type="scientific">Iamia majanohamensis</name>
    <dbReference type="NCBI Taxonomy" id="467976"/>
    <lineage>
        <taxon>Bacteria</taxon>
        <taxon>Bacillati</taxon>
        <taxon>Actinomycetota</taxon>
        <taxon>Acidimicrobiia</taxon>
        <taxon>Acidimicrobiales</taxon>
        <taxon>Iamiaceae</taxon>
        <taxon>Iamia</taxon>
    </lineage>
</organism>
<keyword evidence="1" id="KW-0472">Membrane</keyword>
<dbReference type="InterPro" id="IPR002656">
    <property type="entry name" value="Acyl_transf_3_dom"/>
</dbReference>
<feature type="transmembrane region" description="Helical" evidence="1">
    <location>
        <begin position="114"/>
        <end position="134"/>
    </location>
</feature>
<evidence type="ECO:0000313" key="4">
    <source>
        <dbReference type="Proteomes" id="UP001216390"/>
    </source>
</evidence>
<feature type="transmembrane region" description="Helical" evidence="1">
    <location>
        <begin position="232"/>
        <end position="251"/>
    </location>
</feature>
<feature type="transmembrane region" description="Helical" evidence="1">
    <location>
        <begin position="271"/>
        <end position="295"/>
    </location>
</feature>